<evidence type="ECO:0000313" key="3">
    <source>
        <dbReference type="Proteomes" id="UP000321749"/>
    </source>
</evidence>
<protein>
    <submittedName>
        <fullName evidence="2">Uncharacterized protein</fullName>
    </submittedName>
</protein>
<organism evidence="2 3">
    <name type="scientific">Agrococcus baldri</name>
    <dbReference type="NCBI Taxonomy" id="153730"/>
    <lineage>
        <taxon>Bacteria</taxon>
        <taxon>Bacillati</taxon>
        <taxon>Actinomycetota</taxon>
        <taxon>Actinomycetes</taxon>
        <taxon>Micrococcales</taxon>
        <taxon>Microbacteriaceae</taxon>
        <taxon>Agrococcus</taxon>
    </lineage>
</organism>
<keyword evidence="1" id="KW-0812">Transmembrane</keyword>
<comment type="caution">
    <text evidence="2">The sequence shown here is derived from an EMBL/GenBank/DDBJ whole genome shotgun (WGS) entry which is preliminary data.</text>
</comment>
<evidence type="ECO:0000313" key="2">
    <source>
        <dbReference type="EMBL" id="GEK78979.1"/>
    </source>
</evidence>
<dbReference type="Proteomes" id="UP000321749">
    <property type="component" value="Unassembled WGS sequence"/>
</dbReference>
<dbReference type="AlphaFoldDB" id="A0AA87R9C2"/>
<feature type="transmembrane region" description="Helical" evidence="1">
    <location>
        <begin position="73"/>
        <end position="91"/>
    </location>
</feature>
<feature type="transmembrane region" description="Helical" evidence="1">
    <location>
        <begin position="43"/>
        <end position="64"/>
    </location>
</feature>
<sequence length="133" mass="13262">MLVLGCAVLLVLAVAGIEPEGVDPTALGLLATGVPRYPATGPALVPLLAASAVVIAQAIALIAATKGRAAGRWALLAIAGATAISRVVGSIATGDALTALALSAVWLLLAGVLFLPSSSDWFDSARAAREPRR</sequence>
<evidence type="ECO:0000256" key="1">
    <source>
        <dbReference type="SAM" id="Phobius"/>
    </source>
</evidence>
<accession>A0AA87R9C2</accession>
<gene>
    <name evidence="2" type="ORF">ABA31_03300</name>
</gene>
<keyword evidence="3" id="KW-1185">Reference proteome</keyword>
<name>A0AA87R9C2_9MICO</name>
<keyword evidence="1" id="KW-0472">Membrane</keyword>
<proteinExistence type="predicted"/>
<reference evidence="2 3" key="1">
    <citation type="submission" date="2019-07" db="EMBL/GenBank/DDBJ databases">
        <title>Whole genome shotgun sequence of Agrococcus baldri NBRC 103055.</title>
        <authorList>
            <person name="Hosoyama A."/>
            <person name="Uohara A."/>
            <person name="Ohji S."/>
            <person name="Ichikawa N."/>
        </authorList>
    </citation>
    <scope>NUCLEOTIDE SEQUENCE [LARGE SCALE GENOMIC DNA]</scope>
    <source>
        <strain evidence="2 3">NBRC 103055</strain>
    </source>
</reference>
<dbReference type="EMBL" id="BJUU01000002">
    <property type="protein sequence ID" value="GEK78979.1"/>
    <property type="molecule type" value="Genomic_DNA"/>
</dbReference>
<feature type="transmembrane region" description="Helical" evidence="1">
    <location>
        <begin position="97"/>
        <end position="116"/>
    </location>
</feature>
<keyword evidence="1" id="KW-1133">Transmembrane helix</keyword>